<evidence type="ECO:0000313" key="2">
    <source>
        <dbReference type="EMBL" id="KAJ9682770.1"/>
    </source>
</evidence>
<proteinExistence type="predicted"/>
<sequence>MLQSSTSVLYQLVYVDDIIITTGSFAIHVTTFISNLAQQFSLKDLGNLAYFLGIETHYNSNGLFLSQRKHVKDLLHQLNMVDAKVVSTPLTTIEILKLSIGSPPVDATLYHQVVGSL</sequence>
<dbReference type="InterPro" id="IPR013103">
    <property type="entry name" value="RVT_2"/>
</dbReference>
<organism evidence="2 3">
    <name type="scientific">Vitis rotundifolia</name>
    <name type="common">Muscadine grape</name>
    <dbReference type="NCBI Taxonomy" id="103349"/>
    <lineage>
        <taxon>Eukaryota</taxon>
        <taxon>Viridiplantae</taxon>
        <taxon>Streptophyta</taxon>
        <taxon>Embryophyta</taxon>
        <taxon>Tracheophyta</taxon>
        <taxon>Spermatophyta</taxon>
        <taxon>Magnoliopsida</taxon>
        <taxon>eudicotyledons</taxon>
        <taxon>Gunneridae</taxon>
        <taxon>Pentapetalae</taxon>
        <taxon>rosids</taxon>
        <taxon>Vitales</taxon>
        <taxon>Vitaceae</taxon>
        <taxon>Viteae</taxon>
        <taxon>Vitis</taxon>
    </lineage>
</organism>
<dbReference type="Proteomes" id="UP001168098">
    <property type="component" value="Unassembled WGS sequence"/>
</dbReference>
<comment type="caution">
    <text evidence="2">The sequence shown here is derived from an EMBL/GenBank/DDBJ whole genome shotgun (WGS) entry which is preliminary data.</text>
</comment>
<name>A0AA38Z5I4_VITRO</name>
<dbReference type="Pfam" id="PF07727">
    <property type="entry name" value="RVT_2"/>
    <property type="match status" value="1"/>
</dbReference>
<evidence type="ECO:0000259" key="1">
    <source>
        <dbReference type="Pfam" id="PF07727"/>
    </source>
</evidence>
<dbReference type="AlphaFoldDB" id="A0AA38Z5I4"/>
<reference evidence="2 3" key="1">
    <citation type="journal article" date="2023" name="BMC Biotechnol.">
        <title>Vitis rotundifolia cv Carlos genome sequencing.</title>
        <authorList>
            <person name="Huff M."/>
            <person name="Hulse-Kemp A."/>
            <person name="Scheffler B."/>
            <person name="Youngblood R."/>
            <person name="Simpson S."/>
            <person name="Babiker E."/>
            <person name="Staton M."/>
        </authorList>
    </citation>
    <scope>NUCLEOTIDE SEQUENCE [LARGE SCALE GENOMIC DNA]</scope>
    <source>
        <tissue evidence="2">Leaf</tissue>
    </source>
</reference>
<protein>
    <recommendedName>
        <fullName evidence="1">Reverse transcriptase Ty1/copia-type domain-containing protein</fullName>
    </recommendedName>
</protein>
<accession>A0AA38Z5I4</accession>
<dbReference type="EMBL" id="JARBHA010000014">
    <property type="protein sequence ID" value="KAJ9682770.1"/>
    <property type="molecule type" value="Genomic_DNA"/>
</dbReference>
<evidence type="ECO:0000313" key="3">
    <source>
        <dbReference type="Proteomes" id="UP001168098"/>
    </source>
</evidence>
<keyword evidence="3" id="KW-1185">Reference proteome</keyword>
<gene>
    <name evidence="2" type="ORF">PVL29_018652</name>
</gene>
<feature type="domain" description="Reverse transcriptase Ty1/copia-type" evidence="1">
    <location>
        <begin position="12"/>
        <end position="90"/>
    </location>
</feature>